<evidence type="ECO:0000313" key="2">
    <source>
        <dbReference type="Proteomes" id="UP000307440"/>
    </source>
</evidence>
<dbReference type="AlphaFoldDB" id="A0A5C3KRQ6"/>
<organism evidence="1 2">
    <name type="scientific">Coprinopsis marcescibilis</name>
    <name type="common">Agaric fungus</name>
    <name type="synonym">Psathyrella marcescibilis</name>
    <dbReference type="NCBI Taxonomy" id="230819"/>
    <lineage>
        <taxon>Eukaryota</taxon>
        <taxon>Fungi</taxon>
        <taxon>Dikarya</taxon>
        <taxon>Basidiomycota</taxon>
        <taxon>Agaricomycotina</taxon>
        <taxon>Agaricomycetes</taxon>
        <taxon>Agaricomycetidae</taxon>
        <taxon>Agaricales</taxon>
        <taxon>Agaricineae</taxon>
        <taxon>Psathyrellaceae</taxon>
        <taxon>Coprinopsis</taxon>
    </lineage>
</organism>
<accession>A0A5C3KRQ6</accession>
<evidence type="ECO:0000313" key="1">
    <source>
        <dbReference type="EMBL" id="TFK23251.1"/>
    </source>
</evidence>
<proteinExistence type="predicted"/>
<protein>
    <submittedName>
        <fullName evidence="1">Uncharacterized protein</fullName>
    </submittedName>
</protein>
<dbReference type="EMBL" id="ML210222">
    <property type="protein sequence ID" value="TFK23251.1"/>
    <property type="molecule type" value="Genomic_DNA"/>
</dbReference>
<dbReference type="Proteomes" id="UP000307440">
    <property type="component" value="Unassembled WGS sequence"/>
</dbReference>
<sequence>METPLHSPISQETTVLDPVAQPAHTRLRLKVVNLLVKGVVHVLQDREDISIHRKVVDDLASRRENFTRIIDELAACADTPFEHRSDDIQAYRDYLNKMEEWVETTRSRTLIPLQCLQKEAEELEYLQNQRLQQFTFVLKEARNPRSFFGPPPDEPPCSLEWHHAFSSSEDRLAYVVRKVAEEHEKIEALEMRYKACARARTLFTRKLAKSNKVGFHRAIQF</sequence>
<name>A0A5C3KRQ6_COPMA</name>
<keyword evidence="2" id="KW-1185">Reference proteome</keyword>
<reference evidence="1 2" key="1">
    <citation type="journal article" date="2019" name="Nat. Ecol. Evol.">
        <title>Megaphylogeny resolves global patterns of mushroom evolution.</title>
        <authorList>
            <person name="Varga T."/>
            <person name="Krizsan K."/>
            <person name="Foldi C."/>
            <person name="Dima B."/>
            <person name="Sanchez-Garcia M."/>
            <person name="Sanchez-Ramirez S."/>
            <person name="Szollosi G.J."/>
            <person name="Szarkandi J.G."/>
            <person name="Papp V."/>
            <person name="Albert L."/>
            <person name="Andreopoulos W."/>
            <person name="Angelini C."/>
            <person name="Antonin V."/>
            <person name="Barry K.W."/>
            <person name="Bougher N.L."/>
            <person name="Buchanan P."/>
            <person name="Buyck B."/>
            <person name="Bense V."/>
            <person name="Catcheside P."/>
            <person name="Chovatia M."/>
            <person name="Cooper J."/>
            <person name="Damon W."/>
            <person name="Desjardin D."/>
            <person name="Finy P."/>
            <person name="Geml J."/>
            <person name="Haridas S."/>
            <person name="Hughes K."/>
            <person name="Justo A."/>
            <person name="Karasinski D."/>
            <person name="Kautmanova I."/>
            <person name="Kiss B."/>
            <person name="Kocsube S."/>
            <person name="Kotiranta H."/>
            <person name="LaButti K.M."/>
            <person name="Lechner B.E."/>
            <person name="Liimatainen K."/>
            <person name="Lipzen A."/>
            <person name="Lukacs Z."/>
            <person name="Mihaltcheva S."/>
            <person name="Morgado L.N."/>
            <person name="Niskanen T."/>
            <person name="Noordeloos M.E."/>
            <person name="Ohm R.A."/>
            <person name="Ortiz-Santana B."/>
            <person name="Ovrebo C."/>
            <person name="Racz N."/>
            <person name="Riley R."/>
            <person name="Savchenko A."/>
            <person name="Shiryaev A."/>
            <person name="Soop K."/>
            <person name="Spirin V."/>
            <person name="Szebenyi C."/>
            <person name="Tomsovsky M."/>
            <person name="Tulloss R.E."/>
            <person name="Uehling J."/>
            <person name="Grigoriev I.V."/>
            <person name="Vagvolgyi C."/>
            <person name="Papp T."/>
            <person name="Martin F.M."/>
            <person name="Miettinen O."/>
            <person name="Hibbett D.S."/>
            <person name="Nagy L.G."/>
        </authorList>
    </citation>
    <scope>NUCLEOTIDE SEQUENCE [LARGE SCALE GENOMIC DNA]</scope>
    <source>
        <strain evidence="1 2">CBS 121175</strain>
    </source>
</reference>
<gene>
    <name evidence="1" type="ORF">FA15DRAFT_705611</name>
</gene>